<feature type="domain" description="Outer membrane protein OmpA-like transmembrane" evidence="4">
    <location>
        <begin position="31"/>
        <end position="219"/>
    </location>
</feature>
<protein>
    <recommendedName>
        <fullName evidence="4">Outer membrane protein OmpA-like transmembrane domain-containing protein</fullName>
    </recommendedName>
</protein>
<dbReference type="Pfam" id="PF01389">
    <property type="entry name" value="OmpA_membrane"/>
    <property type="match status" value="1"/>
</dbReference>
<evidence type="ECO:0000313" key="5">
    <source>
        <dbReference type="EMBL" id="GLX77972.1"/>
    </source>
</evidence>
<gene>
    <name evidence="5" type="ORF">tinsulaeT_13120</name>
</gene>
<keyword evidence="3" id="KW-0732">Signal</keyword>
<comment type="similarity">
    <text evidence="1">Belongs to the outer membrane OOP (TC 1.B.6) superfamily. OmpA family.</text>
</comment>
<evidence type="ECO:0000313" key="6">
    <source>
        <dbReference type="Proteomes" id="UP001157186"/>
    </source>
</evidence>
<keyword evidence="2" id="KW-0406">Ion transport</keyword>
<keyword evidence="6" id="KW-1185">Reference proteome</keyword>
<accession>A0ABQ6GTI8</accession>
<evidence type="ECO:0000259" key="4">
    <source>
        <dbReference type="Pfam" id="PF01389"/>
    </source>
</evidence>
<keyword evidence="2" id="KW-0813">Transport</keyword>
<sequence length="219" mass="24096">MQKTALSLLLLSASVTATEDDALVVYQVSPSAEQFYLGGYLGKSSFDVEQVDLEISNDAAIDDSDSAYKLIVGYSFNPHFAIEGGYANLGEVTANLSGAYVDEYYSSHYEVNAAVEVSGLILNLVGIMPVNEQVALYAKLGVFSWDADLKYNLSASDVYDGQRYSYSDGDSESVDDKDAFYGVGMSYQWNNWSLRGEYEIYKSDSEDIDVMSVGVTYHF</sequence>
<dbReference type="Proteomes" id="UP001157186">
    <property type="component" value="Unassembled WGS sequence"/>
</dbReference>
<evidence type="ECO:0000256" key="2">
    <source>
        <dbReference type="ARBA" id="ARBA00023114"/>
    </source>
</evidence>
<dbReference type="InterPro" id="IPR000498">
    <property type="entry name" value="OmpA-like_TM_dom"/>
</dbReference>
<organism evidence="5 6">
    <name type="scientific">Thalassotalea insulae</name>
    <dbReference type="NCBI Taxonomy" id="2056778"/>
    <lineage>
        <taxon>Bacteria</taxon>
        <taxon>Pseudomonadati</taxon>
        <taxon>Pseudomonadota</taxon>
        <taxon>Gammaproteobacteria</taxon>
        <taxon>Alteromonadales</taxon>
        <taxon>Colwelliaceae</taxon>
        <taxon>Thalassotalea</taxon>
    </lineage>
</organism>
<dbReference type="RefSeq" id="WP_284243868.1">
    <property type="nucleotide sequence ID" value="NZ_BSST01000001.1"/>
</dbReference>
<comment type="caution">
    <text evidence="5">The sequence shown here is derived from an EMBL/GenBank/DDBJ whole genome shotgun (WGS) entry which is preliminary data.</text>
</comment>
<evidence type="ECO:0000256" key="1">
    <source>
        <dbReference type="ARBA" id="ARBA00005710"/>
    </source>
</evidence>
<name>A0ABQ6GTI8_9GAMM</name>
<evidence type="ECO:0000256" key="3">
    <source>
        <dbReference type="SAM" id="SignalP"/>
    </source>
</evidence>
<keyword evidence="2" id="KW-0626">Porin</keyword>
<dbReference type="Gene3D" id="2.40.160.20">
    <property type="match status" value="1"/>
</dbReference>
<keyword evidence="2" id="KW-0812">Transmembrane</keyword>
<dbReference type="EMBL" id="BSST01000001">
    <property type="protein sequence ID" value="GLX77972.1"/>
    <property type="molecule type" value="Genomic_DNA"/>
</dbReference>
<proteinExistence type="inferred from homology"/>
<feature type="chain" id="PRO_5045827850" description="Outer membrane protein OmpA-like transmembrane domain-containing protein" evidence="3">
    <location>
        <begin position="18"/>
        <end position="219"/>
    </location>
</feature>
<feature type="signal peptide" evidence="3">
    <location>
        <begin position="1"/>
        <end position="17"/>
    </location>
</feature>
<reference evidence="5 6" key="1">
    <citation type="submission" date="2023-03" db="EMBL/GenBank/DDBJ databases">
        <title>Draft genome sequence of Thalassotalea insulae KCTC 62186T.</title>
        <authorList>
            <person name="Sawabe T."/>
        </authorList>
    </citation>
    <scope>NUCLEOTIDE SEQUENCE [LARGE SCALE GENOMIC DNA]</scope>
    <source>
        <strain evidence="5 6">KCTC 62186</strain>
    </source>
</reference>
<dbReference type="SUPFAM" id="SSF56925">
    <property type="entry name" value="OMPA-like"/>
    <property type="match status" value="1"/>
</dbReference>
<dbReference type="InterPro" id="IPR011250">
    <property type="entry name" value="OMP/PagP_B-barrel"/>
</dbReference>